<name>T1I1X6_RHOPR</name>
<dbReference type="SUPFAM" id="SSF100895">
    <property type="entry name" value="Kazal-type serine protease inhibitors"/>
    <property type="match status" value="1"/>
</dbReference>
<feature type="signal peptide" evidence="10">
    <location>
        <begin position="1"/>
        <end position="17"/>
    </location>
</feature>
<dbReference type="GO" id="GO:0008201">
    <property type="term" value="F:heparin binding"/>
    <property type="evidence" value="ECO:0007669"/>
    <property type="project" value="TreeGrafter"/>
</dbReference>
<dbReference type="InterPro" id="IPR018247">
    <property type="entry name" value="EF_Hand_1_Ca_BS"/>
</dbReference>
<evidence type="ECO:0000256" key="4">
    <source>
        <dbReference type="ARBA" id="ARBA00022737"/>
    </source>
</evidence>
<feature type="disulfide bond" evidence="8">
    <location>
        <begin position="107"/>
        <end position="114"/>
    </location>
</feature>
<dbReference type="InterPro" id="IPR002350">
    <property type="entry name" value="Kazal_dom"/>
</dbReference>
<feature type="disulfide bond" evidence="8">
    <location>
        <begin position="77"/>
        <end position="96"/>
    </location>
</feature>
<dbReference type="GO" id="GO:0005509">
    <property type="term" value="F:calcium ion binding"/>
    <property type="evidence" value="ECO:0007669"/>
    <property type="project" value="InterPro"/>
</dbReference>
<keyword evidence="4" id="KW-0677">Repeat</keyword>
<dbReference type="GO" id="GO:0050840">
    <property type="term" value="F:extracellular matrix binding"/>
    <property type="evidence" value="ECO:0007669"/>
    <property type="project" value="TreeGrafter"/>
</dbReference>
<dbReference type="PANTHER" id="PTHR12352:SF30">
    <property type="entry name" value="FI05255P"/>
    <property type="match status" value="1"/>
</dbReference>
<dbReference type="CDD" id="cd00191">
    <property type="entry name" value="TY"/>
    <property type="match status" value="2"/>
</dbReference>
<dbReference type="InterPro" id="IPR051950">
    <property type="entry name" value="Dev_reg/Prot_inhib"/>
</dbReference>
<dbReference type="Gene3D" id="1.10.238.10">
    <property type="entry name" value="EF-hand"/>
    <property type="match status" value="2"/>
</dbReference>
<feature type="disulfide bond" evidence="8">
    <location>
        <begin position="116"/>
        <end position="136"/>
    </location>
</feature>
<evidence type="ECO:0000313" key="13">
    <source>
        <dbReference type="EnsemblMetazoa" id="RPRC010296-PA"/>
    </source>
</evidence>
<dbReference type="Proteomes" id="UP000015103">
    <property type="component" value="Unassembled WGS sequence"/>
</dbReference>
<dbReference type="PROSITE" id="PS51162">
    <property type="entry name" value="THYROGLOBULIN_1_2"/>
    <property type="match status" value="2"/>
</dbReference>
<dbReference type="VEuPathDB" id="VectorBase:RPRC010296"/>
<dbReference type="AlphaFoldDB" id="T1I1X6"/>
<dbReference type="SMART" id="SM00280">
    <property type="entry name" value="KAZAL"/>
    <property type="match status" value="1"/>
</dbReference>
<dbReference type="CDD" id="cd00104">
    <property type="entry name" value="KAZAL_FS"/>
    <property type="match status" value="1"/>
</dbReference>
<evidence type="ECO:0000256" key="3">
    <source>
        <dbReference type="ARBA" id="ARBA00022729"/>
    </source>
</evidence>
<dbReference type="HOGENOM" id="CLU_1290413_0_0_1"/>
<evidence type="ECO:0000313" key="14">
    <source>
        <dbReference type="Proteomes" id="UP000015103"/>
    </source>
</evidence>
<evidence type="ECO:0000256" key="10">
    <source>
        <dbReference type="SAM" id="SignalP"/>
    </source>
</evidence>
<dbReference type="Pfam" id="PF00086">
    <property type="entry name" value="Thyroglobulin_1"/>
    <property type="match status" value="2"/>
</dbReference>
<dbReference type="STRING" id="13249.T1I1X6"/>
<evidence type="ECO:0000256" key="2">
    <source>
        <dbReference type="ARBA" id="ARBA00022525"/>
    </source>
</evidence>
<dbReference type="PROSITE" id="PS00018">
    <property type="entry name" value="EF_HAND_1"/>
    <property type="match status" value="3"/>
</dbReference>
<dbReference type="Gene3D" id="4.10.800.10">
    <property type="entry name" value="Thyroglobulin type-1"/>
    <property type="match status" value="2"/>
</dbReference>
<protein>
    <submittedName>
        <fullName evidence="13">SPARC-related modular calcium-binding protein 2</fullName>
    </submittedName>
</protein>
<dbReference type="Gene3D" id="3.30.60.30">
    <property type="match status" value="1"/>
</dbReference>
<reference evidence="13" key="1">
    <citation type="submission" date="2015-05" db="UniProtKB">
        <authorList>
            <consortium name="EnsemblMetazoa"/>
        </authorList>
    </citation>
    <scope>IDENTIFICATION</scope>
</reference>
<dbReference type="EMBL" id="ACPB03000286">
    <property type="status" value="NOT_ANNOTATED_CDS"/>
    <property type="molecule type" value="Genomic_DNA"/>
</dbReference>
<feature type="region of interest" description="Disordered" evidence="9">
    <location>
        <begin position="127"/>
        <end position="153"/>
    </location>
</feature>
<dbReference type="GO" id="GO:0005604">
    <property type="term" value="C:basement membrane"/>
    <property type="evidence" value="ECO:0007669"/>
    <property type="project" value="TreeGrafter"/>
</dbReference>
<dbReference type="EnsemblMetazoa" id="RPRC010296-RA">
    <property type="protein sequence ID" value="RPRC010296-PA"/>
    <property type="gene ID" value="RPRC010296"/>
</dbReference>
<feature type="compositionally biased region" description="Basic residues" evidence="9">
    <location>
        <begin position="130"/>
        <end position="146"/>
    </location>
</feature>
<sequence>MYLQIVIVATLASPIFAKVNCADKLKECESRGPNRPVCGTDGRTYPTRCHLLQTKCYGLNPNLTVNHRGPCSDKQPCWADRNGRDPEGGLVFIPKCLSDGRYAPVQCHEATGYCWCVTPQGKPLPNTSVRHARPKCNRRGKMRRGSGLRSQKPKKECGRIERSNFINNLIRSFTVEFNRTSEVPKDAPEIELEKQAVLWKFGTLDKDSNKTLSRDEYRELRKLVRKVVKPKKCARSFSRFCDSDRDSYITLQEWTKCLERRTIKRTRGNKKKTSDGDLGVLQESVPLMSSDIPDFGIERPDRKEEPEVNDCLSDRKSVLEEQSNLESYVPECAPDGRYQKIQCYKSTGYCWCVHEDSGKPIPGTSVKDLNPKCDAVQPPSRPMKGCPENRKNAFLRDLMEFLSRTMEEKKFSASDKGLLLIDQHPLNEQIAAWNFHALDTNKNKVLERKEWKTFRTMISTHKKLRRCGKKLPRYCDVNHDRRISMTEWLNCLNAQKSSSSITATPSTRRRGPNPIESYLKDDD</sequence>
<evidence type="ECO:0000256" key="5">
    <source>
        <dbReference type="ARBA" id="ARBA00022837"/>
    </source>
</evidence>
<feature type="chain" id="PRO_5036824471" evidence="10">
    <location>
        <begin position="18"/>
        <end position="523"/>
    </location>
</feature>
<keyword evidence="5" id="KW-0106">Calcium</keyword>
<dbReference type="Pfam" id="PF10591">
    <property type="entry name" value="SPARC_Ca_bdg"/>
    <property type="match status" value="2"/>
</dbReference>
<dbReference type="CDD" id="cd16234">
    <property type="entry name" value="EFh_SPARC_SMOC"/>
    <property type="match status" value="2"/>
</dbReference>
<dbReference type="InParanoid" id="T1I1X6"/>
<dbReference type="InterPro" id="IPR036857">
    <property type="entry name" value="Thyroglobulin_1_sf"/>
</dbReference>
<dbReference type="SUPFAM" id="SSF47473">
    <property type="entry name" value="EF-hand"/>
    <property type="match status" value="2"/>
</dbReference>
<feature type="region of interest" description="Disordered" evidence="9">
    <location>
        <begin position="499"/>
        <end position="523"/>
    </location>
</feature>
<evidence type="ECO:0000256" key="9">
    <source>
        <dbReference type="SAM" id="MobiDB-lite"/>
    </source>
</evidence>
<keyword evidence="3 10" id="KW-0732">Signal</keyword>
<evidence type="ECO:0000259" key="11">
    <source>
        <dbReference type="PROSITE" id="PS51162"/>
    </source>
</evidence>
<feature type="domain" description="Thyroglobulin type-1" evidence="11">
    <location>
        <begin position="308"/>
        <end position="373"/>
    </location>
</feature>
<dbReference type="SMART" id="SM00211">
    <property type="entry name" value="TY"/>
    <property type="match status" value="2"/>
</dbReference>
<organism evidence="13 14">
    <name type="scientific">Rhodnius prolixus</name>
    <name type="common">Triatomid bug</name>
    <dbReference type="NCBI Taxonomy" id="13249"/>
    <lineage>
        <taxon>Eukaryota</taxon>
        <taxon>Metazoa</taxon>
        <taxon>Ecdysozoa</taxon>
        <taxon>Arthropoda</taxon>
        <taxon>Hexapoda</taxon>
        <taxon>Insecta</taxon>
        <taxon>Pterygota</taxon>
        <taxon>Neoptera</taxon>
        <taxon>Paraneoptera</taxon>
        <taxon>Hemiptera</taxon>
        <taxon>Heteroptera</taxon>
        <taxon>Panheteroptera</taxon>
        <taxon>Cimicomorpha</taxon>
        <taxon>Reduviidae</taxon>
        <taxon>Triatominae</taxon>
        <taxon>Rhodnius</taxon>
    </lineage>
</organism>
<dbReference type="InterPro" id="IPR036058">
    <property type="entry name" value="Kazal_dom_sf"/>
</dbReference>
<comment type="caution">
    <text evidence="8">Lacks conserved residue(s) required for the propagation of feature annotation.</text>
</comment>
<feature type="domain" description="Thyroglobulin type-1" evidence="11">
    <location>
        <begin position="74"/>
        <end position="136"/>
    </location>
</feature>
<dbReference type="GO" id="GO:0030198">
    <property type="term" value="P:extracellular matrix organization"/>
    <property type="evidence" value="ECO:0007669"/>
    <property type="project" value="TreeGrafter"/>
</dbReference>
<dbReference type="FunFam" id="4.10.800.10:FF:000004">
    <property type="entry name" value="SPARC-related modular calcium-binding protein 1"/>
    <property type="match status" value="2"/>
</dbReference>
<keyword evidence="6 8" id="KW-1015">Disulfide bond</keyword>
<feature type="domain" description="Kazal-like" evidence="12">
    <location>
        <begin position="15"/>
        <end position="73"/>
    </location>
</feature>
<keyword evidence="14" id="KW-1185">Reference proteome</keyword>
<dbReference type="PROSITE" id="PS00484">
    <property type="entry name" value="THYROGLOBULIN_1_1"/>
    <property type="match status" value="2"/>
</dbReference>
<feature type="disulfide bond" evidence="8">
    <location>
        <begin position="343"/>
        <end position="350"/>
    </location>
</feature>
<evidence type="ECO:0000256" key="8">
    <source>
        <dbReference type="PROSITE-ProRule" id="PRU00500"/>
    </source>
</evidence>
<dbReference type="PANTHER" id="PTHR12352">
    <property type="entry name" value="SECRETED MODULAR CALCIUM-BINDING PROTEIN"/>
    <property type="match status" value="1"/>
</dbReference>
<evidence type="ECO:0000259" key="12">
    <source>
        <dbReference type="PROSITE" id="PS51465"/>
    </source>
</evidence>
<evidence type="ECO:0000256" key="1">
    <source>
        <dbReference type="ARBA" id="ARBA00004613"/>
    </source>
</evidence>
<evidence type="ECO:0000256" key="6">
    <source>
        <dbReference type="ARBA" id="ARBA00023157"/>
    </source>
</evidence>
<dbReference type="InterPro" id="IPR019577">
    <property type="entry name" value="SPARC/Testican_Ca-bd-dom"/>
</dbReference>
<dbReference type="PROSITE" id="PS51465">
    <property type="entry name" value="KAZAL_2"/>
    <property type="match status" value="1"/>
</dbReference>
<accession>T1I1X6</accession>
<dbReference type="InterPro" id="IPR000716">
    <property type="entry name" value="Thyroglobulin_1"/>
</dbReference>
<keyword evidence="2" id="KW-0964">Secreted</keyword>
<dbReference type="SUPFAM" id="SSF57610">
    <property type="entry name" value="Thyroglobulin type-1 domain"/>
    <property type="match status" value="2"/>
</dbReference>
<dbReference type="GO" id="GO:0005615">
    <property type="term" value="C:extracellular space"/>
    <property type="evidence" value="ECO:0007669"/>
    <property type="project" value="TreeGrafter"/>
</dbReference>
<evidence type="ECO:0000256" key="7">
    <source>
        <dbReference type="ARBA" id="ARBA00023180"/>
    </source>
</evidence>
<keyword evidence="7" id="KW-0325">Glycoprotein</keyword>
<proteinExistence type="predicted"/>
<dbReference type="eggNOG" id="KOG4578">
    <property type="taxonomic scope" value="Eukaryota"/>
</dbReference>
<comment type="subcellular location">
    <subcellularLocation>
        <location evidence="1">Secreted</location>
    </subcellularLocation>
</comment>
<dbReference type="InterPro" id="IPR011992">
    <property type="entry name" value="EF-hand-dom_pair"/>
</dbReference>
<dbReference type="Pfam" id="PF07648">
    <property type="entry name" value="Kazal_2"/>
    <property type="match status" value="1"/>
</dbReference>
<dbReference type="EMBL" id="ACPB03000287">
    <property type="status" value="NOT_ANNOTATED_CDS"/>
    <property type="molecule type" value="Genomic_DNA"/>
</dbReference>